<gene>
    <name evidence="1" type="ORF">GYA27_04590</name>
</gene>
<reference evidence="1 2" key="1">
    <citation type="journal article" date="2020" name="Biotechnol. Biofuels">
        <title>New insights from the biogas microbiome by comprehensive genome-resolved metagenomics of nearly 1600 species originating from multiple anaerobic digesters.</title>
        <authorList>
            <person name="Campanaro S."/>
            <person name="Treu L."/>
            <person name="Rodriguez-R L.M."/>
            <person name="Kovalovszki A."/>
            <person name="Ziels R.M."/>
            <person name="Maus I."/>
            <person name="Zhu X."/>
            <person name="Kougias P.G."/>
            <person name="Basile A."/>
            <person name="Luo G."/>
            <person name="Schluter A."/>
            <person name="Konstantinidis K.T."/>
            <person name="Angelidaki I."/>
        </authorList>
    </citation>
    <scope>NUCLEOTIDE SEQUENCE [LARGE SCALE GENOMIC DNA]</scope>
    <source>
        <strain evidence="1">AS27yjCOA_165</strain>
    </source>
</reference>
<dbReference type="AlphaFoldDB" id="A0A7X9DL65"/>
<comment type="caution">
    <text evidence="1">The sequence shown here is derived from an EMBL/GenBank/DDBJ whole genome shotgun (WGS) entry which is preliminary data.</text>
</comment>
<proteinExistence type="predicted"/>
<dbReference type="Proteomes" id="UP000526033">
    <property type="component" value="Unassembled WGS sequence"/>
</dbReference>
<name>A0A7X9DL65_UNCKA</name>
<organism evidence="1 2">
    <name type="scientific">candidate division WWE3 bacterium</name>
    <dbReference type="NCBI Taxonomy" id="2053526"/>
    <lineage>
        <taxon>Bacteria</taxon>
        <taxon>Katanobacteria</taxon>
    </lineage>
</organism>
<sequence>MMKWFKLLFVLLVIGAFVYKSFVYTDEQYYCSIKVLPSFQPSNWDFRKVFKMLKQTAPEEYQYMCANVSTISKDMSCGGFDGGCYYTEQRRTLYIGNDQDNIAVTTAVIIHELCHARQNNEGRPLIESECYQKGASYLNGLYSY</sequence>
<evidence type="ECO:0000313" key="2">
    <source>
        <dbReference type="Proteomes" id="UP000526033"/>
    </source>
</evidence>
<accession>A0A7X9DL65</accession>
<evidence type="ECO:0008006" key="3">
    <source>
        <dbReference type="Google" id="ProtNLM"/>
    </source>
</evidence>
<evidence type="ECO:0000313" key="1">
    <source>
        <dbReference type="EMBL" id="NMB70441.1"/>
    </source>
</evidence>
<protein>
    <recommendedName>
        <fullName evidence="3">WLM domain-containing protein</fullName>
    </recommendedName>
</protein>
<dbReference type="EMBL" id="JAAZNL010000058">
    <property type="protein sequence ID" value="NMB70441.1"/>
    <property type="molecule type" value="Genomic_DNA"/>
</dbReference>